<dbReference type="Pfam" id="PF04239">
    <property type="entry name" value="DUF421"/>
    <property type="match status" value="1"/>
</dbReference>
<dbReference type="PANTHER" id="PTHR34582:SF6">
    <property type="entry name" value="UPF0702 TRANSMEMBRANE PROTEIN YCAP"/>
    <property type="match status" value="1"/>
</dbReference>
<proteinExistence type="inferred from homology"/>
<evidence type="ECO:0000256" key="3">
    <source>
        <dbReference type="ARBA" id="ARBA00022475"/>
    </source>
</evidence>
<evidence type="ECO:0000313" key="8">
    <source>
        <dbReference type="EMBL" id="GAA4057995.1"/>
    </source>
</evidence>
<comment type="caution">
    <text evidence="8">The sequence shown here is derived from an EMBL/GenBank/DDBJ whole genome shotgun (WGS) entry which is preliminary data.</text>
</comment>
<protein>
    <recommendedName>
        <fullName evidence="7">YetF C-terminal domain-containing protein</fullName>
    </recommendedName>
</protein>
<accession>A0ABP7V2A5</accession>
<keyword evidence="4" id="KW-0812">Transmembrane</keyword>
<comment type="subcellular location">
    <subcellularLocation>
        <location evidence="1">Cell membrane</location>
        <topology evidence="1">Multi-pass membrane protein</topology>
    </subcellularLocation>
</comment>
<dbReference type="InterPro" id="IPR007353">
    <property type="entry name" value="DUF421"/>
</dbReference>
<evidence type="ECO:0000256" key="5">
    <source>
        <dbReference type="ARBA" id="ARBA00022989"/>
    </source>
</evidence>
<name>A0ABP7V2A5_9BACI</name>
<evidence type="ECO:0000256" key="6">
    <source>
        <dbReference type="ARBA" id="ARBA00023136"/>
    </source>
</evidence>
<dbReference type="Gene3D" id="3.30.240.20">
    <property type="entry name" value="bsu07140 like domains"/>
    <property type="match status" value="2"/>
</dbReference>
<dbReference type="PANTHER" id="PTHR34582">
    <property type="entry name" value="UPF0702 TRANSMEMBRANE PROTEIN YCAP"/>
    <property type="match status" value="1"/>
</dbReference>
<feature type="domain" description="YetF C-terminal" evidence="7">
    <location>
        <begin position="12"/>
        <end position="146"/>
    </location>
</feature>
<evidence type="ECO:0000313" key="9">
    <source>
        <dbReference type="Proteomes" id="UP001501734"/>
    </source>
</evidence>
<comment type="similarity">
    <text evidence="2">Belongs to the UPF0702 family.</text>
</comment>
<dbReference type="Proteomes" id="UP001501734">
    <property type="component" value="Unassembled WGS sequence"/>
</dbReference>
<dbReference type="EMBL" id="BAABDL010000009">
    <property type="protein sequence ID" value="GAA4057995.1"/>
    <property type="molecule type" value="Genomic_DNA"/>
</dbReference>
<dbReference type="InterPro" id="IPR023090">
    <property type="entry name" value="UPF0702_alpha/beta_dom_sf"/>
</dbReference>
<evidence type="ECO:0000259" key="7">
    <source>
        <dbReference type="Pfam" id="PF04239"/>
    </source>
</evidence>
<keyword evidence="6" id="KW-0472">Membrane</keyword>
<keyword evidence="3" id="KW-1003">Cell membrane</keyword>
<evidence type="ECO:0000256" key="2">
    <source>
        <dbReference type="ARBA" id="ARBA00006448"/>
    </source>
</evidence>
<gene>
    <name evidence="8" type="ORF">GCM10022410_01590</name>
</gene>
<keyword evidence="5" id="KW-1133">Transmembrane helix</keyword>
<evidence type="ECO:0000256" key="1">
    <source>
        <dbReference type="ARBA" id="ARBA00004651"/>
    </source>
</evidence>
<keyword evidence="9" id="KW-1185">Reference proteome</keyword>
<reference evidence="9" key="1">
    <citation type="journal article" date="2019" name="Int. J. Syst. Evol. Microbiol.">
        <title>The Global Catalogue of Microorganisms (GCM) 10K type strain sequencing project: providing services to taxonomists for standard genome sequencing and annotation.</title>
        <authorList>
            <consortium name="The Broad Institute Genomics Platform"/>
            <consortium name="The Broad Institute Genome Sequencing Center for Infectious Disease"/>
            <person name="Wu L."/>
            <person name="Ma J."/>
        </authorList>
    </citation>
    <scope>NUCLEOTIDE SEQUENCE [LARGE SCALE GENOMIC DNA]</scope>
    <source>
        <strain evidence="9">JCM 17250</strain>
    </source>
</reference>
<sequence length="163" mass="18543">MFTLLMGYLDIKSKKARKITTGEPIIIIKEGNVMENSLRSTRLDMDALMTMLRQQNIFAIKDVEYAIFETNGKLSVMKHDQKQAVTKEDMNIPINAKKYPISAELVSDGIINTNNLARLDLNEKWLKQELKNAGIASASEVFYAEIQQDGSLYIDKKDDDMVH</sequence>
<organism evidence="8 9">
    <name type="scientific">Amphibacillus indicireducens</name>
    <dbReference type="NCBI Taxonomy" id="1076330"/>
    <lineage>
        <taxon>Bacteria</taxon>
        <taxon>Bacillati</taxon>
        <taxon>Bacillota</taxon>
        <taxon>Bacilli</taxon>
        <taxon>Bacillales</taxon>
        <taxon>Bacillaceae</taxon>
        <taxon>Amphibacillus</taxon>
    </lineage>
</organism>
<evidence type="ECO:0000256" key="4">
    <source>
        <dbReference type="ARBA" id="ARBA00022692"/>
    </source>
</evidence>